<keyword evidence="3" id="KW-1185">Reference proteome</keyword>
<evidence type="ECO:0000313" key="3">
    <source>
        <dbReference type="Proteomes" id="UP000005207"/>
    </source>
</evidence>
<dbReference type="InParanoid" id="A0A669EZJ7"/>
<dbReference type="InterPro" id="IPR000477">
    <property type="entry name" value="RT_dom"/>
</dbReference>
<dbReference type="Ensembl" id="ENSONIT00000063468.1">
    <property type="protein sequence ID" value="ENSONIP00000076675.1"/>
    <property type="gene ID" value="ENSONIG00000029563.1"/>
</dbReference>
<dbReference type="SUPFAM" id="SSF56672">
    <property type="entry name" value="DNA/RNA polymerases"/>
    <property type="match status" value="1"/>
</dbReference>
<proteinExistence type="predicted"/>
<dbReference type="Proteomes" id="UP000005207">
    <property type="component" value="Linkage group LG17"/>
</dbReference>
<dbReference type="GeneTree" id="ENSGT00940000165023"/>
<dbReference type="AlphaFoldDB" id="A0A669EZJ7"/>
<evidence type="ECO:0000259" key="1">
    <source>
        <dbReference type="PROSITE" id="PS50878"/>
    </source>
</evidence>
<protein>
    <recommendedName>
        <fullName evidence="1">Reverse transcriptase domain-containing protein</fullName>
    </recommendedName>
</protein>
<sequence>MGFGEKFTRYVRTLFNAPRANIITNDVLSGTFSLTRGCRQGCPSSPLLFAIAIEPLAVAIRTSASISGIKFGTSEHKLSLYADDLLLYIMDPLKSIPSLMKCLKEYSAASGYKINYTKSEIMPLNIQESRIRALTDPLQWCNNGFTYLGIQIGKSEDQIFKLNYIKLLEQTKLIIQRWMDFPLSLIGRINVIKMNTLPKFIYLFQCLPTNVPKSFFKELNKLITSFIWQKKNPRLKLSSLQAPYSRGGLNLPNFRNYYLASQYRSIWIWLHAERSEFVCFCLFCNLKMKNKAYKKKNIKKKMNYLCLQ</sequence>
<feature type="domain" description="Reverse transcriptase" evidence="1">
    <location>
        <begin position="1"/>
        <end position="152"/>
    </location>
</feature>
<accession>A0A669EZJ7</accession>
<dbReference type="InterPro" id="IPR043502">
    <property type="entry name" value="DNA/RNA_pol_sf"/>
</dbReference>
<reference evidence="2" key="2">
    <citation type="submission" date="2025-08" db="UniProtKB">
        <authorList>
            <consortium name="Ensembl"/>
        </authorList>
    </citation>
    <scope>IDENTIFICATION</scope>
</reference>
<evidence type="ECO:0000313" key="2">
    <source>
        <dbReference type="Ensembl" id="ENSONIP00000076675.1"/>
    </source>
</evidence>
<dbReference type="OMA" id="ARIISIW"/>
<reference evidence="3" key="1">
    <citation type="submission" date="2012-01" db="EMBL/GenBank/DDBJ databases">
        <title>The Genome Sequence of Oreochromis niloticus (Nile Tilapia).</title>
        <authorList>
            <consortium name="Broad Institute Genome Assembly Team"/>
            <consortium name="Broad Institute Sequencing Platform"/>
            <person name="Di Palma F."/>
            <person name="Johnson J."/>
            <person name="Lander E.S."/>
            <person name="Lindblad-Toh K."/>
        </authorList>
    </citation>
    <scope>NUCLEOTIDE SEQUENCE [LARGE SCALE GENOMIC DNA]</scope>
</reference>
<dbReference type="PANTHER" id="PTHR31635">
    <property type="entry name" value="REVERSE TRANSCRIPTASE DOMAIN-CONTAINING PROTEIN-RELATED"/>
    <property type="match status" value="1"/>
</dbReference>
<dbReference type="Pfam" id="PF00078">
    <property type="entry name" value="RVT_1"/>
    <property type="match status" value="1"/>
</dbReference>
<organism evidence="2 3">
    <name type="scientific">Oreochromis niloticus</name>
    <name type="common">Nile tilapia</name>
    <name type="synonym">Tilapia nilotica</name>
    <dbReference type="NCBI Taxonomy" id="8128"/>
    <lineage>
        <taxon>Eukaryota</taxon>
        <taxon>Metazoa</taxon>
        <taxon>Chordata</taxon>
        <taxon>Craniata</taxon>
        <taxon>Vertebrata</taxon>
        <taxon>Euteleostomi</taxon>
        <taxon>Actinopterygii</taxon>
        <taxon>Neopterygii</taxon>
        <taxon>Teleostei</taxon>
        <taxon>Neoteleostei</taxon>
        <taxon>Acanthomorphata</taxon>
        <taxon>Ovalentaria</taxon>
        <taxon>Cichlomorphae</taxon>
        <taxon>Cichliformes</taxon>
        <taxon>Cichlidae</taxon>
        <taxon>African cichlids</taxon>
        <taxon>Pseudocrenilabrinae</taxon>
        <taxon>Oreochromini</taxon>
        <taxon>Oreochromis</taxon>
    </lineage>
</organism>
<name>A0A669EZJ7_ORENI</name>
<dbReference type="PANTHER" id="PTHR31635:SF196">
    <property type="entry name" value="REVERSE TRANSCRIPTASE DOMAIN-CONTAINING PROTEIN-RELATED"/>
    <property type="match status" value="1"/>
</dbReference>
<reference evidence="2" key="3">
    <citation type="submission" date="2025-09" db="UniProtKB">
        <authorList>
            <consortium name="Ensembl"/>
        </authorList>
    </citation>
    <scope>IDENTIFICATION</scope>
</reference>
<dbReference type="PROSITE" id="PS50878">
    <property type="entry name" value="RT_POL"/>
    <property type="match status" value="1"/>
</dbReference>